<accession>A0ABR3RP98</accession>
<proteinExistence type="predicted"/>
<dbReference type="InterPro" id="IPR052895">
    <property type="entry name" value="HetReg/Transcr_Mod"/>
</dbReference>
<dbReference type="Proteomes" id="UP001521785">
    <property type="component" value="Unassembled WGS sequence"/>
</dbReference>
<name>A0ABR3RP98_9PLEO</name>
<evidence type="ECO:0000313" key="2">
    <source>
        <dbReference type="Proteomes" id="UP001521785"/>
    </source>
</evidence>
<protein>
    <submittedName>
        <fullName evidence="1">Uncharacterized protein</fullName>
    </submittedName>
</protein>
<comment type="caution">
    <text evidence="1">The sequence shown here is derived from an EMBL/GenBank/DDBJ whole genome shotgun (WGS) entry which is preliminary data.</text>
</comment>
<dbReference type="PANTHER" id="PTHR24148:SF82">
    <property type="entry name" value="HETEROKARYON INCOMPATIBILITY DOMAIN-CONTAINING PROTEIN"/>
    <property type="match status" value="1"/>
</dbReference>
<sequence>MYNPRDKVFGLLGLCSPSEGGWHGRLTVDYAKTTQDVYTRAVAAVLDAGDLSIYHFVPLQPNKNATYGSVNRLDGTQGLPSWVPDFARECASSIYSPAKTDLCHLPWFLQGERLVRNIKNCERAPKGLSRPTLHFSPDTTILYSKGLCLGAITSASLVTLTPETPINVISTVFEIYRTLAKDHDVDAASFLSLAAESDCNTKQHADMIQELLEPSEYLHLLLETMSANGQEPQDSTLYNLACNILSVCLDETIFVTDYGRLGRIYYHDPNDSVKIGDIVVGLFGVNLPFVLRPNENGTYRILNLAFILDHECKHDFLHNVGEGATWEEFERYGIKEYAIV</sequence>
<organism evidence="1 2">
    <name type="scientific">Paraconiothyrium brasiliense</name>
    <dbReference type="NCBI Taxonomy" id="300254"/>
    <lineage>
        <taxon>Eukaryota</taxon>
        <taxon>Fungi</taxon>
        <taxon>Dikarya</taxon>
        <taxon>Ascomycota</taxon>
        <taxon>Pezizomycotina</taxon>
        <taxon>Dothideomycetes</taxon>
        <taxon>Pleosporomycetidae</taxon>
        <taxon>Pleosporales</taxon>
        <taxon>Massarineae</taxon>
        <taxon>Didymosphaeriaceae</taxon>
        <taxon>Paraconiothyrium</taxon>
    </lineage>
</organism>
<reference evidence="1 2" key="1">
    <citation type="submission" date="2024-02" db="EMBL/GenBank/DDBJ databases">
        <title>De novo assembly and annotation of 12 fungi associated with fruit tree decline syndrome in Ontario, Canada.</title>
        <authorList>
            <person name="Sulman M."/>
            <person name="Ellouze W."/>
            <person name="Ilyukhin E."/>
        </authorList>
    </citation>
    <scope>NUCLEOTIDE SEQUENCE [LARGE SCALE GENOMIC DNA]</scope>
    <source>
        <strain evidence="1 2">M42-189</strain>
    </source>
</reference>
<keyword evidence="2" id="KW-1185">Reference proteome</keyword>
<gene>
    <name evidence="1" type="ORF">SLS60_003642</name>
</gene>
<evidence type="ECO:0000313" key="1">
    <source>
        <dbReference type="EMBL" id="KAL1606240.1"/>
    </source>
</evidence>
<dbReference type="EMBL" id="JAKJXO020000004">
    <property type="protein sequence ID" value="KAL1606240.1"/>
    <property type="molecule type" value="Genomic_DNA"/>
</dbReference>
<dbReference type="PANTHER" id="PTHR24148">
    <property type="entry name" value="ANKYRIN REPEAT DOMAIN-CONTAINING PROTEIN 39 HOMOLOG-RELATED"/>
    <property type="match status" value="1"/>
</dbReference>